<evidence type="ECO:0000259" key="3">
    <source>
        <dbReference type="Pfam" id="PF16344"/>
    </source>
</evidence>
<accession>A0A2T5C6V4</accession>
<evidence type="ECO:0000256" key="1">
    <source>
        <dbReference type="SAM" id="Phobius"/>
    </source>
</evidence>
<keyword evidence="1" id="KW-1133">Transmembrane helix</keyword>
<proteinExistence type="predicted"/>
<dbReference type="GO" id="GO:0016989">
    <property type="term" value="F:sigma factor antagonist activity"/>
    <property type="evidence" value="ECO:0007669"/>
    <property type="project" value="TreeGrafter"/>
</dbReference>
<dbReference type="PANTHER" id="PTHR30273">
    <property type="entry name" value="PERIPLASMIC SIGNAL SENSOR AND SIGMA FACTOR ACTIVATOR FECR-RELATED"/>
    <property type="match status" value="1"/>
</dbReference>
<dbReference type="PANTHER" id="PTHR30273:SF2">
    <property type="entry name" value="PROTEIN FECR"/>
    <property type="match status" value="1"/>
</dbReference>
<dbReference type="Proteomes" id="UP000243525">
    <property type="component" value="Unassembled WGS sequence"/>
</dbReference>
<evidence type="ECO:0000259" key="2">
    <source>
        <dbReference type="Pfam" id="PF04773"/>
    </source>
</evidence>
<dbReference type="Pfam" id="PF04773">
    <property type="entry name" value="FecR"/>
    <property type="match status" value="1"/>
</dbReference>
<dbReference type="InterPro" id="IPR006860">
    <property type="entry name" value="FecR"/>
</dbReference>
<dbReference type="Pfam" id="PF16344">
    <property type="entry name" value="FecR_C"/>
    <property type="match status" value="1"/>
</dbReference>
<keyword evidence="1" id="KW-0472">Membrane</keyword>
<reference evidence="4 5" key="1">
    <citation type="submission" date="2018-04" db="EMBL/GenBank/DDBJ databases">
        <title>Genomic Encyclopedia of Archaeal and Bacterial Type Strains, Phase II (KMG-II): from individual species to whole genera.</title>
        <authorList>
            <person name="Goeker M."/>
        </authorList>
    </citation>
    <scope>NUCLEOTIDE SEQUENCE [LARGE SCALE GENOMIC DNA]</scope>
    <source>
        <strain evidence="4 5">DSM 28823</strain>
    </source>
</reference>
<dbReference type="AlphaFoldDB" id="A0A2T5C6V4"/>
<organism evidence="4 5">
    <name type="scientific">Mangrovibacterium marinum</name>
    <dbReference type="NCBI Taxonomy" id="1639118"/>
    <lineage>
        <taxon>Bacteria</taxon>
        <taxon>Pseudomonadati</taxon>
        <taxon>Bacteroidota</taxon>
        <taxon>Bacteroidia</taxon>
        <taxon>Marinilabiliales</taxon>
        <taxon>Prolixibacteraceae</taxon>
        <taxon>Mangrovibacterium</taxon>
    </lineage>
</organism>
<comment type="caution">
    <text evidence="4">The sequence shown here is derived from an EMBL/GenBank/DDBJ whole genome shotgun (WGS) entry which is preliminary data.</text>
</comment>
<feature type="domain" description="FecR protein" evidence="2">
    <location>
        <begin position="140"/>
        <end position="234"/>
    </location>
</feature>
<dbReference type="FunFam" id="2.60.120.1440:FF:000001">
    <property type="entry name" value="Putative anti-sigma factor"/>
    <property type="match status" value="1"/>
</dbReference>
<dbReference type="Gene3D" id="2.60.120.1440">
    <property type="match status" value="1"/>
</dbReference>
<dbReference type="InterPro" id="IPR012373">
    <property type="entry name" value="Ferrdict_sens_TM"/>
</dbReference>
<sequence length="348" mass="39943">MLIIKAKWFSVKKSLIRLHPISRFLCHKSEMTEQAKNKWEELAAKLHGEETDSSVQFEAGDEDLKISQQILDARDKVAKLRNLKSTDKAWREVKGNMKNSRKLWLSFAKYAAVFVVAVLLTGGLFLIQSPSEMPNTFACISAPNGQISNVTLFDGTNVWLNAGSNLKYKQSFGSENREVYLEGEAFFSVTKNKKIPFIVHAGNSAVKVHGTQFNVKAYQSEPVIETVLVEGQVEFMSDNNDVMMKPGQQLLFSRESGNVETKQVNTDEFTSWKGGKIYFDDETLQNLTKQLERWYEVSFTFENEKIRNYRFSGVINKDRSLEYTLRIIQQINKVKFETNKEQIEIMDK</sequence>
<dbReference type="Gene3D" id="3.55.50.30">
    <property type="match status" value="1"/>
</dbReference>
<keyword evidence="5" id="KW-1185">Reference proteome</keyword>
<feature type="transmembrane region" description="Helical" evidence="1">
    <location>
        <begin position="107"/>
        <end position="127"/>
    </location>
</feature>
<dbReference type="PIRSF" id="PIRSF018266">
    <property type="entry name" value="FecR"/>
    <property type="match status" value="1"/>
</dbReference>
<name>A0A2T5C6V4_9BACT</name>
<evidence type="ECO:0000313" key="5">
    <source>
        <dbReference type="Proteomes" id="UP000243525"/>
    </source>
</evidence>
<evidence type="ECO:0000313" key="4">
    <source>
        <dbReference type="EMBL" id="PTN10670.1"/>
    </source>
</evidence>
<feature type="domain" description="Protein FecR C-terminal" evidence="3">
    <location>
        <begin position="276"/>
        <end position="345"/>
    </location>
</feature>
<dbReference type="InterPro" id="IPR032508">
    <property type="entry name" value="FecR_C"/>
</dbReference>
<keyword evidence="1" id="KW-0812">Transmembrane</keyword>
<protein>
    <submittedName>
        <fullName evidence="4">FecR family protein</fullName>
    </submittedName>
</protein>
<gene>
    <name evidence="4" type="ORF">C8N47_101321</name>
</gene>
<dbReference type="EMBL" id="QAAD01000001">
    <property type="protein sequence ID" value="PTN10670.1"/>
    <property type="molecule type" value="Genomic_DNA"/>
</dbReference>